<reference evidence="1 2" key="1">
    <citation type="submission" date="2023-10" db="EMBL/GenBank/DDBJ databases">
        <title>Genomes of two closely related lineages of the louse Polyplax serrata with different host specificities.</title>
        <authorList>
            <person name="Martinu J."/>
            <person name="Tarabai H."/>
            <person name="Stefka J."/>
            <person name="Hypsa V."/>
        </authorList>
    </citation>
    <scope>NUCLEOTIDE SEQUENCE [LARGE SCALE GENOMIC DNA]</scope>
    <source>
        <strain evidence="1">HR10_N</strain>
    </source>
</reference>
<accession>A0AAN8P0E9</accession>
<proteinExistence type="predicted"/>
<name>A0AAN8P0E9_POLSC</name>
<dbReference type="EMBL" id="JAWJWE010000004">
    <property type="protein sequence ID" value="KAK6636798.1"/>
    <property type="molecule type" value="Genomic_DNA"/>
</dbReference>
<evidence type="ECO:0000313" key="2">
    <source>
        <dbReference type="Proteomes" id="UP001372834"/>
    </source>
</evidence>
<protein>
    <submittedName>
        <fullName evidence="1">Uncharacterized protein</fullName>
    </submittedName>
</protein>
<gene>
    <name evidence="1" type="ORF">RUM43_010461</name>
</gene>
<evidence type="ECO:0000313" key="1">
    <source>
        <dbReference type="EMBL" id="KAK6636798.1"/>
    </source>
</evidence>
<organism evidence="1 2">
    <name type="scientific">Polyplax serrata</name>
    <name type="common">Common mouse louse</name>
    <dbReference type="NCBI Taxonomy" id="468196"/>
    <lineage>
        <taxon>Eukaryota</taxon>
        <taxon>Metazoa</taxon>
        <taxon>Ecdysozoa</taxon>
        <taxon>Arthropoda</taxon>
        <taxon>Hexapoda</taxon>
        <taxon>Insecta</taxon>
        <taxon>Pterygota</taxon>
        <taxon>Neoptera</taxon>
        <taxon>Paraneoptera</taxon>
        <taxon>Psocodea</taxon>
        <taxon>Troctomorpha</taxon>
        <taxon>Phthiraptera</taxon>
        <taxon>Anoplura</taxon>
        <taxon>Polyplacidae</taxon>
        <taxon>Polyplax</taxon>
    </lineage>
</organism>
<sequence length="217" mass="25816">MDSVTPTTFIKKPMGVTLREECLMYTKEILHGRLFLGCYKERRYVQELGQYRDVILVSNDEIELQKDLEKVKKKWENVHNLKWVGITGPDKLDIYNTYYFWVNLNNLPFNNYWFQIKHVRLIENEVLIQLKCIRELSNLIQALTPIIVQLIDFCTKVIGGLFIIIAGLLNINRRSPFLDKSTNMVAYARAENYPHLTKNWKERNRLLREELFFVKKS</sequence>
<comment type="caution">
    <text evidence="1">The sequence shown here is derived from an EMBL/GenBank/DDBJ whole genome shotgun (WGS) entry which is preliminary data.</text>
</comment>
<dbReference type="AlphaFoldDB" id="A0AAN8P0E9"/>
<dbReference type="Proteomes" id="UP001372834">
    <property type="component" value="Unassembled WGS sequence"/>
</dbReference>